<dbReference type="Gene3D" id="1.10.1060.10">
    <property type="entry name" value="Alpha-helical ferredoxin"/>
    <property type="match status" value="1"/>
</dbReference>
<evidence type="ECO:0000256" key="3">
    <source>
        <dbReference type="ARBA" id="ARBA00022485"/>
    </source>
</evidence>
<dbReference type="STRING" id="86166.TAGGR_148"/>
<gene>
    <name evidence="15" type="ORF">TAGGR_148</name>
</gene>
<dbReference type="InterPro" id="IPR036010">
    <property type="entry name" value="2Fe-2S_ferredoxin-like_sf"/>
</dbReference>
<dbReference type="PANTHER" id="PTHR11921">
    <property type="entry name" value="SUCCINATE DEHYDROGENASE IRON-SULFUR PROTEIN"/>
    <property type="match status" value="1"/>
</dbReference>
<dbReference type="PROSITE" id="PS00198">
    <property type="entry name" value="4FE4S_FER_1"/>
    <property type="match status" value="1"/>
</dbReference>
<evidence type="ECO:0000256" key="6">
    <source>
        <dbReference type="ARBA" id="ARBA00022723"/>
    </source>
</evidence>
<evidence type="ECO:0000313" key="16">
    <source>
        <dbReference type="Proteomes" id="UP000054976"/>
    </source>
</evidence>
<dbReference type="PROSITE" id="PS51379">
    <property type="entry name" value="4FE4S_FER_2"/>
    <property type="match status" value="1"/>
</dbReference>
<dbReference type="SUPFAM" id="SSF46548">
    <property type="entry name" value="alpha-helical ferredoxin"/>
    <property type="match status" value="1"/>
</dbReference>
<evidence type="ECO:0000256" key="5">
    <source>
        <dbReference type="ARBA" id="ARBA00022714"/>
    </source>
</evidence>
<dbReference type="GO" id="GO:0022904">
    <property type="term" value="P:respiratory electron transport chain"/>
    <property type="evidence" value="ECO:0007669"/>
    <property type="project" value="TreeGrafter"/>
</dbReference>
<dbReference type="InterPro" id="IPR006058">
    <property type="entry name" value="2Fe2S_fd_BS"/>
</dbReference>
<dbReference type="GO" id="GO:0051538">
    <property type="term" value="F:3 iron, 4 sulfur cluster binding"/>
    <property type="evidence" value="ECO:0007669"/>
    <property type="project" value="UniProtKB-KW"/>
</dbReference>
<comment type="pathway">
    <text evidence="1">Carbohydrate metabolism; tricarboxylic acid cycle; fumarate from succinate (bacterial route): step 1/1.</text>
</comment>
<evidence type="ECO:0000256" key="9">
    <source>
        <dbReference type="ARBA" id="ARBA00023014"/>
    </source>
</evidence>
<dbReference type="InterPro" id="IPR009051">
    <property type="entry name" value="Helical_ferredxn"/>
</dbReference>
<comment type="subunit">
    <text evidence="11">Part of an enzyme complex containing three subunits: a flavoprotein (frdA), an iron-sulfur protein (frdB), and diheme cytochrome b (frdC).</text>
</comment>
<keyword evidence="10 12" id="KW-0003">3Fe-4S</keyword>
<dbReference type="InterPro" id="IPR025192">
    <property type="entry name" value="Succ_DH/fum_Rdtase_N"/>
</dbReference>
<comment type="similarity">
    <text evidence="2 12">Belongs to the succinate dehydrogenase/fumarate reductase iron-sulfur protein family.</text>
</comment>
<comment type="caution">
    <text evidence="15">The sequence shown here is derived from an EMBL/GenBank/DDBJ whole genome shotgun (WGS) entry which is preliminary data.</text>
</comment>
<evidence type="ECO:0000256" key="11">
    <source>
        <dbReference type="ARBA" id="ARBA00066269"/>
    </source>
</evidence>
<dbReference type="PANTHER" id="PTHR11921:SF29">
    <property type="entry name" value="SUCCINATE DEHYDROGENASE [UBIQUINONE] IRON-SULFUR SUBUNIT, MITOCHONDRIAL"/>
    <property type="match status" value="1"/>
</dbReference>
<dbReference type="InterPro" id="IPR017896">
    <property type="entry name" value="4Fe4S_Fe-S-bd"/>
</dbReference>
<dbReference type="GO" id="GO:0046872">
    <property type="term" value="F:metal ion binding"/>
    <property type="evidence" value="ECO:0007669"/>
    <property type="project" value="UniProtKB-KW"/>
</dbReference>
<dbReference type="GO" id="GO:0006099">
    <property type="term" value="P:tricarboxylic acid cycle"/>
    <property type="evidence" value="ECO:0007669"/>
    <property type="project" value="UniProtKB-KW"/>
</dbReference>
<comment type="catalytic activity">
    <reaction evidence="12">
        <text>a quinone + succinate = fumarate + a quinol</text>
        <dbReference type="Rhea" id="RHEA:40523"/>
        <dbReference type="ChEBI" id="CHEBI:24646"/>
        <dbReference type="ChEBI" id="CHEBI:29806"/>
        <dbReference type="ChEBI" id="CHEBI:30031"/>
        <dbReference type="ChEBI" id="CHEBI:132124"/>
        <dbReference type="EC" id="1.3.5.1"/>
    </reaction>
</comment>
<evidence type="ECO:0000256" key="8">
    <source>
        <dbReference type="ARBA" id="ARBA00023004"/>
    </source>
</evidence>
<evidence type="ECO:0000259" key="13">
    <source>
        <dbReference type="PROSITE" id="PS51085"/>
    </source>
</evidence>
<dbReference type="Pfam" id="PF13085">
    <property type="entry name" value="Fer2_3"/>
    <property type="match status" value="1"/>
</dbReference>
<evidence type="ECO:0000256" key="7">
    <source>
        <dbReference type="ARBA" id="ARBA00023002"/>
    </source>
</evidence>
<dbReference type="OrthoDB" id="9804391at2"/>
<accession>A0A0U9HLC2</accession>
<dbReference type="SUPFAM" id="SSF54292">
    <property type="entry name" value="2Fe-2S ferredoxin-like"/>
    <property type="match status" value="1"/>
</dbReference>
<protein>
    <recommendedName>
        <fullName evidence="12">Succinate dehydrogenase iron-sulfur subunit</fullName>
        <ecNumber evidence="12">1.3.5.1</ecNumber>
    </recommendedName>
</protein>
<comment type="cofactor">
    <cofactor evidence="12">
        <name>[3Fe-4S] cluster</name>
        <dbReference type="ChEBI" id="CHEBI:21137"/>
    </cofactor>
    <text evidence="12">Binds 1 [3Fe-4S] cluster.</text>
</comment>
<keyword evidence="4" id="KW-0816">Tricarboxylic acid cycle</keyword>
<keyword evidence="6 12" id="KW-0479">Metal-binding</keyword>
<proteinExistence type="inferred from homology"/>
<feature type="domain" description="2Fe-2S ferredoxin-type" evidence="13">
    <location>
        <begin position="7"/>
        <end position="93"/>
    </location>
</feature>
<dbReference type="InterPro" id="IPR012675">
    <property type="entry name" value="Beta-grasp_dom_sf"/>
</dbReference>
<keyword evidence="5 12" id="KW-0001">2Fe-2S</keyword>
<dbReference type="CDD" id="cd00207">
    <property type="entry name" value="fer2"/>
    <property type="match status" value="1"/>
</dbReference>
<evidence type="ECO:0000256" key="12">
    <source>
        <dbReference type="RuleBase" id="RU361237"/>
    </source>
</evidence>
<keyword evidence="16" id="KW-1185">Reference proteome</keyword>
<dbReference type="Gene3D" id="3.10.20.30">
    <property type="match status" value="1"/>
</dbReference>
<evidence type="ECO:0000259" key="14">
    <source>
        <dbReference type="PROSITE" id="PS51379"/>
    </source>
</evidence>
<reference evidence="16" key="1">
    <citation type="submission" date="2016-01" db="EMBL/GenBank/DDBJ databases">
        <title>Draft genome sequence of Thermodesulfovibrio aggregans strain TGE-P1.</title>
        <authorList>
            <person name="Sekiguchi Y."/>
            <person name="Ohashi A."/>
            <person name="Matsuura N."/>
            <person name="Tourlousse M.D."/>
        </authorList>
    </citation>
    <scope>NUCLEOTIDE SEQUENCE [LARGE SCALE GENOMIC DNA]</scope>
    <source>
        <strain evidence="16">TGE-P1</strain>
    </source>
</reference>
<organism evidence="15 16">
    <name type="scientific">Thermodesulfovibrio aggregans</name>
    <dbReference type="NCBI Taxonomy" id="86166"/>
    <lineage>
        <taxon>Bacteria</taxon>
        <taxon>Pseudomonadati</taxon>
        <taxon>Nitrospirota</taxon>
        <taxon>Thermodesulfovibrionia</taxon>
        <taxon>Thermodesulfovibrionales</taxon>
        <taxon>Thermodesulfovibrionaceae</taxon>
        <taxon>Thermodesulfovibrio</taxon>
    </lineage>
</organism>
<dbReference type="PROSITE" id="PS00197">
    <property type="entry name" value="2FE2S_FER_1"/>
    <property type="match status" value="1"/>
</dbReference>
<dbReference type="GO" id="GO:0051537">
    <property type="term" value="F:2 iron, 2 sulfur cluster binding"/>
    <property type="evidence" value="ECO:0007669"/>
    <property type="project" value="UniProtKB-KW"/>
</dbReference>
<dbReference type="EMBL" id="BCNO01000001">
    <property type="protein sequence ID" value="GAQ93884.1"/>
    <property type="molecule type" value="Genomic_DNA"/>
</dbReference>
<dbReference type="PROSITE" id="PS51085">
    <property type="entry name" value="2FE2S_FER_2"/>
    <property type="match status" value="1"/>
</dbReference>
<evidence type="ECO:0000256" key="1">
    <source>
        <dbReference type="ARBA" id="ARBA00004894"/>
    </source>
</evidence>
<dbReference type="GO" id="GO:0051539">
    <property type="term" value="F:4 iron, 4 sulfur cluster binding"/>
    <property type="evidence" value="ECO:0007669"/>
    <property type="project" value="UniProtKB-KW"/>
</dbReference>
<dbReference type="Proteomes" id="UP000054976">
    <property type="component" value="Unassembled WGS sequence"/>
</dbReference>
<dbReference type="InterPro" id="IPR050573">
    <property type="entry name" value="SDH/FRD_Iron-Sulfur"/>
</dbReference>
<dbReference type="FunFam" id="1.10.1060.10:FF:000003">
    <property type="entry name" value="Succinate dehydrogenase iron-sulfur subunit"/>
    <property type="match status" value="1"/>
</dbReference>
<comment type="cofactor">
    <cofactor evidence="12">
        <name>[2Fe-2S] cluster</name>
        <dbReference type="ChEBI" id="CHEBI:190135"/>
    </cofactor>
    <text evidence="12">Binds 1 [2Fe-2S] cluster.</text>
</comment>
<sequence>MEKYYTFRIKRYLPDENPPTRWDEFRIKLNSMERVLDGLIKIKETRDGTLTFRKSCAHGVCGSCAMKINGKNRLACQTLVKDLPEIIEIEPLPSLPVIKDLVVDMSLFFEKNDKVLPYLINDEPPPERERIQSPEDQHKILESITCIMCGSCTTSCPVFWADKEYLGPSALLKAYRFLFDTRDRATEQRLEAITGEHGVWRCHSIFNCVEVCPKEIDITKHILKLKRLAVKKGFTGGER</sequence>
<name>A0A0U9HLC2_9BACT</name>
<keyword evidence="3 12" id="KW-0004">4Fe-4S</keyword>
<dbReference type="GO" id="GO:0009055">
    <property type="term" value="F:electron transfer activity"/>
    <property type="evidence" value="ECO:0007669"/>
    <property type="project" value="InterPro"/>
</dbReference>
<keyword evidence="7" id="KW-0560">Oxidoreductase</keyword>
<dbReference type="GO" id="GO:0008177">
    <property type="term" value="F:succinate dehydrogenase (quinone) activity"/>
    <property type="evidence" value="ECO:0007669"/>
    <property type="project" value="UniProtKB-EC"/>
</dbReference>
<feature type="domain" description="4Fe-4S ferredoxin-type" evidence="14">
    <location>
        <begin position="136"/>
        <end position="166"/>
    </location>
</feature>
<evidence type="ECO:0000256" key="4">
    <source>
        <dbReference type="ARBA" id="ARBA00022532"/>
    </source>
</evidence>
<evidence type="ECO:0000256" key="10">
    <source>
        <dbReference type="ARBA" id="ARBA00023291"/>
    </source>
</evidence>
<evidence type="ECO:0000313" key="15">
    <source>
        <dbReference type="EMBL" id="GAQ93884.1"/>
    </source>
</evidence>
<dbReference type="InterPro" id="IPR017900">
    <property type="entry name" value="4Fe4S_Fe_S_CS"/>
</dbReference>
<dbReference type="Pfam" id="PF13237">
    <property type="entry name" value="Fer4_10"/>
    <property type="match status" value="1"/>
</dbReference>
<dbReference type="InterPro" id="IPR001041">
    <property type="entry name" value="2Fe-2S_ferredoxin-type"/>
</dbReference>
<dbReference type="RefSeq" id="WP_059175374.1">
    <property type="nucleotide sequence ID" value="NZ_BCNO01000001.1"/>
</dbReference>
<dbReference type="NCBIfam" id="NF004616">
    <property type="entry name" value="PRK05950.1"/>
    <property type="match status" value="1"/>
</dbReference>
<comment type="cofactor">
    <cofactor evidence="12">
        <name>[4Fe-4S] cluster</name>
        <dbReference type="ChEBI" id="CHEBI:49883"/>
    </cofactor>
    <text evidence="12">Binds 1 [4Fe-4S] cluster.</text>
</comment>
<dbReference type="NCBIfam" id="TIGR00384">
    <property type="entry name" value="dhsB"/>
    <property type="match status" value="1"/>
</dbReference>
<evidence type="ECO:0000256" key="2">
    <source>
        <dbReference type="ARBA" id="ARBA00009433"/>
    </source>
</evidence>
<keyword evidence="9 12" id="KW-0411">Iron-sulfur</keyword>
<keyword evidence="8 12" id="KW-0408">Iron</keyword>
<dbReference type="AlphaFoldDB" id="A0A0U9HLC2"/>
<dbReference type="InterPro" id="IPR004489">
    <property type="entry name" value="Succ_DH/fum_Rdtase_Fe-S"/>
</dbReference>
<dbReference type="EC" id="1.3.5.1" evidence="12"/>